<accession>A0A2W5TBI5</accession>
<dbReference type="Proteomes" id="UP000248887">
    <property type="component" value="Unassembled WGS sequence"/>
</dbReference>
<reference evidence="2 3" key="1">
    <citation type="submission" date="2017-08" db="EMBL/GenBank/DDBJ databases">
        <title>Infants hospitalized years apart are colonized by the same room-sourced microbial strains.</title>
        <authorList>
            <person name="Brooks B."/>
            <person name="Olm M.R."/>
            <person name="Firek B.A."/>
            <person name="Baker R."/>
            <person name="Thomas B.C."/>
            <person name="Morowitz M.J."/>
            <person name="Banfield J.F."/>
        </authorList>
    </citation>
    <scope>NUCLEOTIDE SEQUENCE [LARGE SCALE GENOMIC DNA]</scope>
    <source>
        <strain evidence="2">S2_005_001_R2_27</strain>
    </source>
</reference>
<sequence length="140" mass="15646">MHEFGLIDFLLRWLTAQALVLGTYNPYALSYYHWLKDYPGFVSMKMMVGIMLLILHVVALLSTIRSLGLIGIGLLTATFASAAWVLIDNQLVYVEDPRVFTLILLVILGNIYAAGLSWSHLRNRLSGQVDSTDVTFNSPV</sequence>
<proteinExistence type="predicted"/>
<evidence type="ECO:0000256" key="1">
    <source>
        <dbReference type="SAM" id="Phobius"/>
    </source>
</evidence>
<comment type="caution">
    <text evidence="2">The sequence shown here is derived from an EMBL/GenBank/DDBJ whole genome shotgun (WGS) entry which is preliminary data.</text>
</comment>
<feature type="transmembrane region" description="Helical" evidence="1">
    <location>
        <begin position="68"/>
        <end position="87"/>
    </location>
</feature>
<dbReference type="EMBL" id="QFQD01000017">
    <property type="protein sequence ID" value="PZQ83710.1"/>
    <property type="molecule type" value="Genomic_DNA"/>
</dbReference>
<evidence type="ECO:0000313" key="3">
    <source>
        <dbReference type="Proteomes" id="UP000248887"/>
    </source>
</evidence>
<keyword evidence="1" id="KW-0472">Membrane</keyword>
<organism evidence="2 3">
    <name type="scientific">Ancylobacter novellus</name>
    <name type="common">Thiobacillus novellus</name>
    <dbReference type="NCBI Taxonomy" id="921"/>
    <lineage>
        <taxon>Bacteria</taxon>
        <taxon>Pseudomonadati</taxon>
        <taxon>Pseudomonadota</taxon>
        <taxon>Alphaproteobacteria</taxon>
        <taxon>Hyphomicrobiales</taxon>
        <taxon>Xanthobacteraceae</taxon>
        <taxon>Ancylobacter</taxon>
    </lineage>
</organism>
<evidence type="ECO:0000313" key="2">
    <source>
        <dbReference type="EMBL" id="PZQ83710.1"/>
    </source>
</evidence>
<keyword evidence="1" id="KW-0812">Transmembrane</keyword>
<dbReference type="InterPro" id="IPR045387">
    <property type="entry name" value="DUF6524"/>
</dbReference>
<protein>
    <submittedName>
        <fullName evidence="2">Uncharacterized protein</fullName>
    </submittedName>
</protein>
<dbReference type="AlphaFoldDB" id="A0A2W5TBI5"/>
<gene>
    <name evidence="2" type="ORF">DI549_07590</name>
</gene>
<keyword evidence="1" id="KW-1133">Transmembrane helix</keyword>
<feature type="transmembrane region" description="Helical" evidence="1">
    <location>
        <begin position="99"/>
        <end position="118"/>
    </location>
</feature>
<dbReference type="Pfam" id="PF20134">
    <property type="entry name" value="DUF6524"/>
    <property type="match status" value="1"/>
</dbReference>
<feature type="transmembrane region" description="Helical" evidence="1">
    <location>
        <begin position="42"/>
        <end position="61"/>
    </location>
</feature>
<name>A0A2W5TBI5_ANCNO</name>